<comment type="function">
    <text evidence="4">Catalyzes the NADPH-dependent reduction of ketopantoate into pantoic acid.</text>
</comment>
<keyword evidence="5" id="KW-0812">Transmembrane</keyword>
<evidence type="ECO:0000256" key="3">
    <source>
        <dbReference type="ARBA" id="ARBA00023002"/>
    </source>
</evidence>
<keyword evidence="5" id="KW-1133">Transmembrane helix</keyword>
<dbReference type="EC" id="1.1.1.169" evidence="4"/>
<dbReference type="EMBL" id="CABFNS010000851">
    <property type="protein sequence ID" value="VUC32738.1"/>
    <property type="molecule type" value="Genomic_DNA"/>
</dbReference>
<comment type="similarity">
    <text evidence="1 4">Belongs to the ketopantoate reductase family.</text>
</comment>
<gene>
    <name evidence="8" type="ORF">CLO192961_LOCUS328984</name>
</gene>
<keyword evidence="3 4" id="KW-0560">Oxidoreductase</keyword>
<accession>A0ABY6UN38</accession>
<evidence type="ECO:0000256" key="4">
    <source>
        <dbReference type="RuleBase" id="RU362068"/>
    </source>
</evidence>
<dbReference type="NCBIfam" id="TIGR00745">
    <property type="entry name" value="apbA_panE"/>
    <property type="match status" value="1"/>
</dbReference>
<dbReference type="PANTHER" id="PTHR21708:SF40">
    <property type="entry name" value="REDUCTASE FAMILY PROTEIN, PUTATIVE (AFU_ORTHOLOGUE AFUA_2G14497)-RELATED"/>
    <property type="match status" value="1"/>
</dbReference>
<comment type="catalytic activity">
    <reaction evidence="4">
        <text>(R)-pantoate + NADP(+) = 2-dehydropantoate + NADPH + H(+)</text>
        <dbReference type="Rhea" id="RHEA:16233"/>
        <dbReference type="ChEBI" id="CHEBI:11561"/>
        <dbReference type="ChEBI" id="CHEBI:15378"/>
        <dbReference type="ChEBI" id="CHEBI:15980"/>
        <dbReference type="ChEBI" id="CHEBI:57783"/>
        <dbReference type="ChEBI" id="CHEBI:58349"/>
        <dbReference type="EC" id="1.1.1.169"/>
    </reaction>
</comment>
<evidence type="ECO:0000259" key="6">
    <source>
        <dbReference type="Pfam" id="PF02558"/>
    </source>
</evidence>
<feature type="domain" description="Ketopantoate reductase N-terminal" evidence="6">
    <location>
        <begin position="9"/>
        <end position="149"/>
    </location>
</feature>
<proteinExistence type="inferred from homology"/>
<name>A0ABY6UN38_BIOOC</name>
<dbReference type="Pfam" id="PF02558">
    <property type="entry name" value="ApbA"/>
    <property type="match status" value="1"/>
</dbReference>
<feature type="domain" description="Ketopantoate reductase C-terminal" evidence="7">
    <location>
        <begin position="190"/>
        <end position="308"/>
    </location>
</feature>
<evidence type="ECO:0000256" key="1">
    <source>
        <dbReference type="ARBA" id="ARBA00007870"/>
    </source>
</evidence>
<feature type="transmembrane region" description="Helical" evidence="5">
    <location>
        <begin position="9"/>
        <end position="26"/>
    </location>
</feature>
<dbReference type="Pfam" id="PF08546">
    <property type="entry name" value="ApbA_C"/>
    <property type="match status" value="1"/>
</dbReference>
<dbReference type="SUPFAM" id="SSF48179">
    <property type="entry name" value="6-phosphogluconate dehydrogenase C-terminal domain-like"/>
    <property type="match status" value="1"/>
</dbReference>
<comment type="caution">
    <text evidence="8">The sequence shown here is derived from an EMBL/GenBank/DDBJ whole genome shotgun (WGS) entry which is preliminary data.</text>
</comment>
<dbReference type="Gene3D" id="1.10.1040.10">
    <property type="entry name" value="N-(1-d-carboxylethyl)-l-norvaline Dehydrogenase, domain 2"/>
    <property type="match status" value="1"/>
</dbReference>
<dbReference type="InterPro" id="IPR013332">
    <property type="entry name" value="KPR_N"/>
</dbReference>
<dbReference type="Gene3D" id="3.40.50.720">
    <property type="entry name" value="NAD(P)-binding Rossmann-like Domain"/>
    <property type="match status" value="1"/>
</dbReference>
<dbReference type="InterPro" id="IPR013752">
    <property type="entry name" value="KPA_reductase"/>
</dbReference>
<dbReference type="InterPro" id="IPR003710">
    <property type="entry name" value="ApbA"/>
</dbReference>
<protein>
    <recommendedName>
        <fullName evidence="4">2-dehydropantoate 2-reductase</fullName>
        <ecNumber evidence="4">1.1.1.169</ecNumber>
    </recommendedName>
    <alternativeName>
        <fullName evidence="4">Ketopantoate reductase</fullName>
    </alternativeName>
</protein>
<evidence type="ECO:0000313" key="9">
    <source>
        <dbReference type="Proteomes" id="UP000766486"/>
    </source>
</evidence>
<dbReference type="PANTHER" id="PTHR21708">
    <property type="entry name" value="PROBABLE 2-DEHYDROPANTOATE 2-REDUCTASE"/>
    <property type="match status" value="1"/>
</dbReference>
<evidence type="ECO:0000313" key="8">
    <source>
        <dbReference type="EMBL" id="VUC32738.1"/>
    </source>
</evidence>
<dbReference type="Proteomes" id="UP000766486">
    <property type="component" value="Unassembled WGS sequence"/>
</dbReference>
<evidence type="ECO:0000259" key="7">
    <source>
        <dbReference type="Pfam" id="PF08546"/>
    </source>
</evidence>
<dbReference type="InterPro" id="IPR051402">
    <property type="entry name" value="KPR-Related"/>
</dbReference>
<keyword evidence="5" id="KW-0472">Membrane</keyword>
<keyword evidence="2 4" id="KW-0521">NADP</keyword>
<organism evidence="8 9">
    <name type="scientific">Bionectria ochroleuca</name>
    <name type="common">Gliocladium roseum</name>
    <dbReference type="NCBI Taxonomy" id="29856"/>
    <lineage>
        <taxon>Eukaryota</taxon>
        <taxon>Fungi</taxon>
        <taxon>Dikarya</taxon>
        <taxon>Ascomycota</taxon>
        <taxon>Pezizomycotina</taxon>
        <taxon>Sordariomycetes</taxon>
        <taxon>Hypocreomycetidae</taxon>
        <taxon>Hypocreales</taxon>
        <taxon>Bionectriaceae</taxon>
        <taxon>Clonostachys</taxon>
    </lineage>
</organism>
<dbReference type="InterPro" id="IPR013328">
    <property type="entry name" value="6PGD_dom2"/>
</dbReference>
<dbReference type="InterPro" id="IPR008927">
    <property type="entry name" value="6-PGluconate_DH-like_C_sf"/>
</dbReference>
<evidence type="ECO:0000256" key="5">
    <source>
        <dbReference type="SAM" id="Phobius"/>
    </source>
</evidence>
<evidence type="ECO:0000256" key="2">
    <source>
        <dbReference type="ARBA" id="ARBA00022857"/>
    </source>
</evidence>
<sequence>MAVTQARQVLIFGSGAIGITFGSLFMRCPNLHVSMLCRSNFDVARDVGFKHITATNQEHSFRPHSLVRSFQDIRGKAFDYIICSNKAYTRDGACWLADLDQLHDQRTVFVAAQNGLLAANQLSKRFPHSPVLSAICYVGCQQTPLGVVREHSRMNSHAFSLGLATNNQATEAARQFIVSTHPTQIRATDNLRKDMWEKAVFNAAVNTSTALLNQNTHQVVQSLEGRSWITDLASEATSVAILAGVDVRSDMPRQVLNHLAAMPPFVPSMLQDKRRQKPLEIESICGHIMDIAEDLGVFVPRLSTILACKQDQRESDKSEE</sequence>
<keyword evidence="9" id="KW-1185">Reference proteome</keyword>
<reference evidence="8 9" key="1">
    <citation type="submission" date="2019-06" db="EMBL/GenBank/DDBJ databases">
        <authorList>
            <person name="Broberg M."/>
        </authorList>
    </citation>
    <scope>NUCLEOTIDE SEQUENCE [LARGE SCALE GENOMIC DNA]</scope>
</reference>